<keyword evidence="4 6" id="KW-1133">Transmembrane helix</keyword>
<keyword evidence="3 6" id="KW-0812">Transmembrane</keyword>
<evidence type="ECO:0000256" key="2">
    <source>
        <dbReference type="ARBA" id="ARBA00022475"/>
    </source>
</evidence>
<accession>A0ABV6DJB5</accession>
<dbReference type="Proteomes" id="UP001589776">
    <property type="component" value="Unassembled WGS sequence"/>
</dbReference>
<dbReference type="InterPro" id="IPR011620">
    <property type="entry name" value="Sig_transdc_His_kinase_LytS_TM"/>
</dbReference>
<dbReference type="RefSeq" id="WP_377469941.1">
    <property type="nucleotide sequence ID" value="NZ_JBHLWN010000031.1"/>
</dbReference>
<dbReference type="InterPro" id="IPR029787">
    <property type="entry name" value="Nucleotide_cyclase"/>
</dbReference>
<dbReference type="PANTHER" id="PTHR45138:SF9">
    <property type="entry name" value="DIGUANYLATE CYCLASE DGCM-RELATED"/>
    <property type="match status" value="1"/>
</dbReference>
<dbReference type="NCBIfam" id="TIGR00254">
    <property type="entry name" value="GGDEF"/>
    <property type="match status" value="1"/>
</dbReference>
<keyword evidence="5 6" id="KW-0472">Membrane</keyword>
<proteinExistence type="predicted"/>
<evidence type="ECO:0000313" key="8">
    <source>
        <dbReference type="EMBL" id="MFC0212736.1"/>
    </source>
</evidence>
<dbReference type="Pfam" id="PF00990">
    <property type="entry name" value="GGDEF"/>
    <property type="match status" value="1"/>
</dbReference>
<evidence type="ECO:0000256" key="4">
    <source>
        <dbReference type="ARBA" id="ARBA00022989"/>
    </source>
</evidence>
<feature type="transmembrane region" description="Helical" evidence="6">
    <location>
        <begin position="167"/>
        <end position="184"/>
    </location>
</feature>
<sequence>MQEWMLPISNVCMLVTLNYIAIKLRSKWFLESYEIVAVPVLTGLASIILMLLPLPSAFGIIDLRFAPIVMAGLCFGMPICVLSMLLPAAFSFWTNESDFFLHLCQNLLAPSLISALFHNRDYRTGFQSIRLSDGFRTLLLFFIAHVLIGYAFHPVQPTVAGLMPELYMLILCSAAIVILIKMYNDDNKAWLLQRQLELQANQDGLTRLANLRSFMRLAEDTISRRRIAIFMIDIDNFKRYNDRFGHLAGDELLREVGQVLRHTIAEEDYVARYGGEEFILLSHYTDPETLSAYAGKLCQAVCEQVRSEYDRVPDNAAAADKPGITISVGISVAARPGAVLGQLIAEADEALYASKKSGKNRFTFHLPAASSTG</sequence>
<feature type="transmembrane region" description="Helical" evidence="6">
    <location>
        <begin position="138"/>
        <end position="155"/>
    </location>
</feature>
<evidence type="ECO:0000256" key="6">
    <source>
        <dbReference type="SAM" id="Phobius"/>
    </source>
</evidence>
<gene>
    <name evidence="8" type="ORF">ACFFK0_09690</name>
</gene>
<evidence type="ECO:0000256" key="3">
    <source>
        <dbReference type="ARBA" id="ARBA00022692"/>
    </source>
</evidence>
<dbReference type="InterPro" id="IPR050469">
    <property type="entry name" value="Diguanylate_Cyclase"/>
</dbReference>
<dbReference type="SUPFAM" id="SSF55073">
    <property type="entry name" value="Nucleotide cyclase"/>
    <property type="match status" value="1"/>
</dbReference>
<dbReference type="Pfam" id="PF07694">
    <property type="entry name" value="5TM-5TMR_LYT"/>
    <property type="match status" value="1"/>
</dbReference>
<dbReference type="Gene3D" id="3.30.70.270">
    <property type="match status" value="1"/>
</dbReference>
<comment type="caution">
    <text evidence="8">The sequence shown here is derived from an EMBL/GenBank/DDBJ whole genome shotgun (WGS) entry which is preliminary data.</text>
</comment>
<dbReference type="PROSITE" id="PS50887">
    <property type="entry name" value="GGDEF"/>
    <property type="match status" value="1"/>
</dbReference>
<keyword evidence="2" id="KW-1003">Cell membrane</keyword>
<evidence type="ECO:0000259" key="7">
    <source>
        <dbReference type="PROSITE" id="PS50887"/>
    </source>
</evidence>
<evidence type="ECO:0000313" key="9">
    <source>
        <dbReference type="Proteomes" id="UP001589776"/>
    </source>
</evidence>
<feature type="transmembrane region" description="Helical" evidence="6">
    <location>
        <begin position="35"/>
        <end position="54"/>
    </location>
</feature>
<dbReference type="InterPro" id="IPR000160">
    <property type="entry name" value="GGDEF_dom"/>
</dbReference>
<reference evidence="8 9" key="1">
    <citation type="submission" date="2024-09" db="EMBL/GenBank/DDBJ databases">
        <authorList>
            <person name="Sun Q."/>
            <person name="Mori K."/>
        </authorList>
    </citation>
    <scope>NUCLEOTIDE SEQUENCE [LARGE SCALE GENOMIC DNA]</scope>
    <source>
        <strain evidence="8 9">CCM 7759</strain>
    </source>
</reference>
<protein>
    <submittedName>
        <fullName evidence="8">GGDEF domain-containing protein</fullName>
    </submittedName>
</protein>
<dbReference type="SMART" id="SM00267">
    <property type="entry name" value="GGDEF"/>
    <property type="match status" value="1"/>
</dbReference>
<dbReference type="InterPro" id="IPR043128">
    <property type="entry name" value="Rev_trsase/Diguanyl_cyclase"/>
</dbReference>
<evidence type="ECO:0000256" key="1">
    <source>
        <dbReference type="ARBA" id="ARBA00004651"/>
    </source>
</evidence>
<organism evidence="8 9">
    <name type="scientific">Paenibacillus chartarius</name>
    <dbReference type="NCBI Taxonomy" id="747481"/>
    <lineage>
        <taxon>Bacteria</taxon>
        <taxon>Bacillati</taxon>
        <taxon>Bacillota</taxon>
        <taxon>Bacilli</taxon>
        <taxon>Bacillales</taxon>
        <taxon>Paenibacillaceae</taxon>
        <taxon>Paenibacillus</taxon>
    </lineage>
</organism>
<dbReference type="EMBL" id="JBHLWN010000031">
    <property type="protein sequence ID" value="MFC0212736.1"/>
    <property type="molecule type" value="Genomic_DNA"/>
</dbReference>
<evidence type="ECO:0000256" key="5">
    <source>
        <dbReference type="ARBA" id="ARBA00023136"/>
    </source>
</evidence>
<keyword evidence="9" id="KW-1185">Reference proteome</keyword>
<dbReference type="PANTHER" id="PTHR45138">
    <property type="entry name" value="REGULATORY COMPONENTS OF SENSORY TRANSDUCTION SYSTEM"/>
    <property type="match status" value="1"/>
</dbReference>
<feature type="transmembrane region" description="Helical" evidence="6">
    <location>
        <begin position="66"/>
        <end position="93"/>
    </location>
</feature>
<comment type="subcellular location">
    <subcellularLocation>
        <location evidence="1">Cell membrane</location>
        <topology evidence="1">Multi-pass membrane protein</topology>
    </subcellularLocation>
</comment>
<dbReference type="CDD" id="cd01949">
    <property type="entry name" value="GGDEF"/>
    <property type="match status" value="1"/>
</dbReference>
<feature type="domain" description="GGDEF" evidence="7">
    <location>
        <begin position="225"/>
        <end position="367"/>
    </location>
</feature>
<name>A0ABV6DJB5_9BACL</name>